<evidence type="ECO:0000313" key="3">
    <source>
        <dbReference type="Proteomes" id="UP001163046"/>
    </source>
</evidence>
<evidence type="ECO:0000256" key="1">
    <source>
        <dbReference type="SAM" id="MobiDB-lite"/>
    </source>
</evidence>
<gene>
    <name evidence="2" type="ORF">OS493_003937</name>
</gene>
<dbReference type="EMBL" id="MU825874">
    <property type="protein sequence ID" value="KAJ7386975.1"/>
    <property type="molecule type" value="Genomic_DNA"/>
</dbReference>
<organism evidence="2 3">
    <name type="scientific">Desmophyllum pertusum</name>
    <dbReference type="NCBI Taxonomy" id="174260"/>
    <lineage>
        <taxon>Eukaryota</taxon>
        <taxon>Metazoa</taxon>
        <taxon>Cnidaria</taxon>
        <taxon>Anthozoa</taxon>
        <taxon>Hexacorallia</taxon>
        <taxon>Scleractinia</taxon>
        <taxon>Caryophylliina</taxon>
        <taxon>Caryophylliidae</taxon>
        <taxon>Desmophyllum</taxon>
    </lineage>
</organism>
<dbReference type="AlphaFoldDB" id="A0A9W9ZT24"/>
<keyword evidence="3" id="KW-1185">Reference proteome</keyword>
<feature type="region of interest" description="Disordered" evidence="1">
    <location>
        <begin position="136"/>
        <end position="163"/>
    </location>
</feature>
<name>A0A9W9ZT24_9CNID</name>
<comment type="caution">
    <text evidence="2">The sequence shown here is derived from an EMBL/GenBank/DDBJ whole genome shotgun (WGS) entry which is preliminary data.</text>
</comment>
<dbReference type="Proteomes" id="UP001163046">
    <property type="component" value="Unassembled WGS sequence"/>
</dbReference>
<accession>A0A9W9ZT24</accession>
<sequence>MSTKCVKDLPTGGNGTQTEDKLLIPVAYISYSCQWITSDERWVSINDSQLLAADQTNVEIIIPVSGSDDLLQMGQYLERLYFWFLLGPIITLEWLRRTKKLCCMSGGQLDHVVNDEERATGDEETVVTVGETDLHSVQEETPEHYGPRSGRTTANYCYERSSH</sequence>
<feature type="compositionally biased region" description="Basic and acidic residues" evidence="1">
    <location>
        <begin position="136"/>
        <end position="146"/>
    </location>
</feature>
<reference evidence="2" key="1">
    <citation type="submission" date="2023-01" db="EMBL/GenBank/DDBJ databases">
        <title>Genome assembly of the deep-sea coral Lophelia pertusa.</title>
        <authorList>
            <person name="Herrera S."/>
            <person name="Cordes E."/>
        </authorList>
    </citation>
    <scope>NUCLEOTIDE SEQUENCE</scope>
    <source>
        <strain evidence="2">USNM1676648</strain>
        <tissue evidence="2">Polyp</tissue>
    </source>
</reference>
<dbReference type="OrthoDB" id="6013975at2759"/>
<protein>
    <submittedName>
        <fullName evidence="2">Uncharacterized protein</fullName>
    </submittedName>
</protein>
<proteinExistence type="predicted"/>
<dbReference type="PROSITE" id="PS51257">
    <property type="entry name" value="PROKAR_LIPOPROTEIN"/>
    <property type="match status" value="1"/>
</dbReference>
<evidence type="ECO:0000313" key="2">
    <source>
        <dbReference type="EMBL" id="KAJ7386975.1"/>
    </source>
</evidence>